<feature type="transmembrane region" description="Helical" evidence="6">
    <location>
        <begin position="228"/>
        <end position="249"/>
    </location>
</feature>
<dbReference type="Proteomes" id="UP001345827">
    <property type="component" value="Unassembled WGS sequence"/>
</dbReference>
<dbReference type="Gene3D" id="1.20.1250.20">
    <property type="entry name" value="MFS general substrate transporter like domains"/>
    <property type="match status" value="1"/>
</dbReference>
<dbReference type="PANTHER" id="PTHR23502:SF188">
    <property type="entry name" value="MAJOR FACILITATOR SUPERFAMILY (MFS) PROFILE DOMAIN-CONTAINING PROTEIN"/>
    <property type="match status" value="1"/>
</dbReference>
<accession>A0AAV9PZ86</accession>
<feature type="compositionally biased region" description="Basic and acidic residues" evidence="5">
    <location>
        <begin position="12"/>
        <end position="22"/>
    </location>
</feature>
<feature type="transmembrane region" description="Helical" evidence="6">
    <location>
        <begin position="255"/>
        <end position="272"/>
    </location>
</feature>
<dbReference type="PROSITE" id="PS50850">
    <property type="entry name" value="MFS"/>
    <property type="match status" value="1"/>
</dbReference>
<feature type="transmembrane region" description="Helical" evidence="6">
    <location>
        <begin position="497"/>
        <end position="520"/>
    </location>
</feature>
<evidence type="ECO:0000256" key="5">
    <source>
        <dbReference type="SAM" id="MobiDB-lite"/>
    </source>
</evidence>
<keyword evidence="2 6" id="KW-0812">Transmembrane</keyword>
<name>A0AAV9PZ86_9PEZI</name>
<dbReference type="Pfam" id="PF07690">
    <property type="entry name" value="MFS_1"/>
    <property type="match status" value="1"/>
</dbReference>
<evidence type="ECO:0000313" key="8">
    <source>
        <dbReference type="EMBL" id="KAK5529785.1"/>
    </source>
</evidence>
<dbReference type="InterPro" id="IPR036259">
    <property type="entry name" value="MFS_trans_sf"/>
</dbReference>
<dbReference type="GO" id="GO:0005886">
    <property type="term" value="C:plasma membrane"/>
    <property type="evidence" value="ECO:0007669"/>
    <property type="project" value="TreeGrafter"/>
</dbReference>
<feature type="compositionally biased region" description="Polar residues" evidence="5">
    <location>
        <begin position="93"/>
        <end position="102"/>
    </location>
</feature>
<feature type="transmembrane region" description="Helical" evidence="6">
    <location>
        <begin position="198"/>
        <end position="216"/>
    </location>
</feature>
<evidence type="ECO:0000313" key="9">
    <source>
        <dbReference type="Proteomes" id="UP001345827"/>
    </source>
</evidence>
<dbReference type="AlphaFoldDB" id="A0AAV9PZ86"/>
<keyword evidence="3 6" id="KW-1133">Transmembrane helix</keyword>
<comment type="caution">
    <text evidence="8">The sequence shown here is derived from an EMBL/GenBank/DDBJ whole genome shotgun (WGS) entry which is preliminary data.</text>
</comment>
<feature type="region of interest" description="Disordered" evidence="5">
    <location>
        <begin position="1"/>
        <end position="109"/>
    </location>
</feature>
<reference evidence="8 9" key="1">
    <citation type="submission" date="2023-06" db="EMBL/GenBank/DDBJ databases">
        <title>Black Yeasts Isolated from many extreme environments.</title>
        <authorList>
            <person name="Coleine C."/>
            <person name="Stajich J.E."/>
            <person name="Selbmann L."/>
        </authorList>
    </citation>
    <scope>NUCLEOTIDE SEQUENCE [LARGE SCALE GENOMIC DNA]</scope>
    <source>
        <strain evidence="8 9">CCFEE 5887</strain>
    </source>
</reference>
<keyword evidence="4 6" id="KW-0472">Membrane</keyword>
<comment type="subcellular location">
    <subcellularLocation>
        <location evidence="1">Membrane</location>
        <topology evidence="1">Multi-pass membrane protein</topology>
    </subcellularLocation>
</comment>
<organism evidence="8 9">
    <name type="scientific">Vermiconidia calcicola</name>
    <dbReference type="NCBI Taxonomy" id="1690605"/>
    <lineage>
        <taxon>Eukaryota</taxon>
        <taxon>Fungi</taxon>
        <taxon>Dikarya</taxon>
        <taxon>Ascomycota</taxon>
        <taxon>Pezizomycotina</taxon>
        <taxon>Dothideomycetes</taxon>
        <taxon>Dothideomycetidae</taxon>
        <taxon>Mycosphaerellales</taxon>
        <taxon>Extremaceae</taxon>
        <taxon>Vermiconidia</taxon>
    </lineage>
</organism>
<feature type="compositionally biased region" description="Basic and acidic residues" evidence="5">
    <location>
        <begin position="70"/>
        <end position="86"/>
    </location>
</feature>
<dbReference type="InterPro" id="IPR011701">
    <property type="entry name" value="MFS"/>
</dbReference>
<feature type="transmembrane region" description="Helical" evidence="6">
    <location>
        <begin position="314"/>
        <end position="337"/>
    </location>
</feature>
<proteinExistence type="predicted"/>
<feature type="transmembrane region" description="Helical" evidence="6">
    <location>
        <begin position="532"/>
        <end position="551"/>
    </location>
</feature>
<evidence type="ECO:0000256" key="4">
    <source>
        <dbReference type="ARBA" id="ARBA00023136"/>
    </source>
</evidence>
<keyword evidence="9" id="KW-1185">Reference proteome</keyword>
<feature type="transmembrane region" description="Helical" evidence="6">
    <location>
        <begin position="428"/>
        <end position="451"/>
    </location>
</feature>
<feature type="transmembrane region" description="Helical" evidence="6">
    <location>
        <begin position="384"/>
        <end position="408"/>
    </location>
</feature>
<dbReference type="GO" id="GO:0022857">
    <property type="term" value="F:transmembrane transporter activity"/>
    <property type="evidence" value="ECO:0007669"/>
    <property type="project" value="InterPro"/>
</dbReference>
<feature type="transmembrane region" description="Helical" evidence="6">
    <location>
        <begin position="472"/>
        <end position="491"/>
    </location>
</feature>
<evidence type="ECO:0000256" key="2">
    <source>
        <dbReference type="ARBA" id="ARBA00022692"/>
    </source>
</evidence>
<feature type="domain" description="Major facilitator superfamily (MFS) profile" evidence="7">
    <location>
        <begin position="161"/>
        <end position="599"/>
    </location>
</feature>
<dbReference type="PANTHER" id="PTHR23502">
    <property type="entry name" value="MAJOR FACILITATOR SUPERFAMILY"/>
    <property type="match status" value="1"/>
</dbReference>
<gene>
    <name evidence="8" type="ORF">LTR25_009564</name>
</gene>
<dbReference type="EMBL" id="JAXLQG010000021">
    <property type="protein sequence ID" value="KAK5529785.1"/>
    <property type="molecule type" value="Genomic_DNA"/>
</dbReference>
<sequence>MWSLVQYRRIRKDVEQEWERQMRRTSSSSRDEKGREQSELQRPISISGVSIPPPSTPPPTSSPSDSSAPEQDRRRDLEKASGREASESAPGPNLTTTAPHRSSQAHDDEKTYDYDASLRRHTSAPNYQHHDAASGTIVVGKRGHDDPLDPHNWSLRSRSANIAVLALLIFTQGWASAADSQANTPIAQALHVSKVAENLSQALYLFGIGCGCLFVGPLSETLGRNPTYLVSTFIYLFFVLGSALTRTFAGQLFCRFFAGLFASATLGINGASVGDQFRPVKRAFVFPVIAWANVAAPAIAPIAGGWIASSPSLGWRWCAYITLTISSFAFLIAFIFLPETYLPILLDWKARHLRSVTGDKRYISKHAQTASFSRRLRQVLPMPVTFFSSEPVVAVLGGYLILLYVILFSFLSGFDYIFKDPYGLSTGLTGSCFASIAAGATTFTLSAPLLYTGARRATGYVAGAHVAPEFRLWPAIVAAPLLPVSLFWLGWTNYASVSIWSGLGACFVFGAVATAVYVSCYEYIIDSYGEHAAVALASITMARYLVAGGMVMAARPMYEGIGVHWVCTLLGCIAVVLAPAPLVFYRLGARLREKSPYAT</sequence>
<evidence type="ECO:0000259" key="7">
    <source>
        <dbReference type="PROSITE" id="PS50850"/>
    </source>
</evidence>
<evidence type="ECO:0000256" key="3">
    <source>
        <dbReference type="ARBA" id="ARBA00022989"/>
    </source>
</evidence>
<dbReference type="InterPro" id="IPR020846">
    <property type="entry name" value="MFS_dom"/>
</dbReference>
<feature type="transmembrane region" description="Helical" evidence="6">
    <location>
        <begin position="284"/>
        <end position="308"/>
    </location>
</feature>
<dbReference type="SUPFAM" id="SSF103473">
    <property type="entry name" value="MFS general substrate transporter"/>
    <property type="match status" value="1"/>
</dbReference>
<feature type="compositionally biased region" description="Basic and acidic residues" evidence="5">
    <location>
        <begin position="29"/>
        <end position="39"/>
    </location>
</feature>
<protein>
    <recommendedName>
        <fullName evidence="7">Major facilitator superfamily (MFS) profile domain-containing protein</fullName>
    </recommendedName>
</protein>
<evidence type="ECO:0000256" key="6">
    <source>
        <dbReference type="SAM" id="Phobius"/>
    </source>
</evidence>
<feature type="transmembrane region" description="Helical" evidence="6">
    <location>
        <begin position="563"/>
        <end position="585"/>
    </location>
</feature>
<feature type="compositionally biased region" description="Pro residues" evidence="5">
    <location>
        <begin position="51"/>
        <end position="61"/>
    </location>
</feature>
<evidence type="ECO:0000256" key="1">
    <source>
        <dbReference type="ARBA" id="ARBA00004141"/>
    </source>
</evidence>